<protein>
    <submittedName>
        <fullName evidence="2">Uncharacterized protein</fullName>
    </submittedName>
</protein>
<keyword evidence="1" id="KW-1133">Transmembrane helix</keyword>
<dbReference type="Proteomes" id="UP001194468">
    <property type="component" value="Unassembled WGS sequence"/>
</dbReference>
<gene>
    <name evidence="2" type="ORF">L210DRAFT_3648458</name>
</gene>
<keyword evidence="1" id="KW-0812">Transmembrane</keyword>
<sequence length="96" mass="10326">MSPAVYKYIFAGLVDPLAILDANPELALQILSETLVSIPVQAFFVHRIYNVSGKNIVVPLLWAIQAIYQIVASILYVASSDVKGLAWAQSPGLGLA</sequence>
<proteinExistence type="predicted"/>
<keyword evidence="1" id="KW-0472">Membrane</keyword>
<evidence type="ECO:0000256" key="1">
    <source>
        <dbReference type="SAM" id="Phobius"/>
    </source>
</evidence>
<dbReference type="AlphaFoldDB" id="A0AAD4GBI7"/>
<organism evidence="2 3">
    <name type="scientific">Boletus edulis BED1</name>
    <dbReference type="NCBI Taxonomy" id="1328754"/>
    <lineage>
        <taxon>Eukaryota</taxon>
        <taxon>Fungi</taxon>
        <taxon>Dikarya</taxon>
        <taxon>Basidiomycota</taxon>
        <taxon>Agaricomycotina</taxon>
        <taxon>Agaricomycetes</taxon>
        <taxon>Agaricomycetidae</taxon>
        <taxon>Boletales</taxon>
        <taxon>Boletineae</taxon>
        <taxon>Boletaceae</taxon>
        <taxon>Boletoideae</taxon>
        <taxon>Boletus</taxon>
    </lineage>
</organism>
<reference evidence="2" key="1">
    <citation type="submission" date="2019-10" db="EMBL/GenBank/DDBJ databases">
        <authorList>
            <consortium name="DOE Joint Genome Institute"/>
            <person name="Kuo A."/>
            <person name="Miyauchi S."/>
            <person name="Kiss E."/>
            <person name="Drula E."/>
            <person name="Kohler A."/>
            <person name="Sanchez-Garcia M."/>
            <person name="Andreopoulos B."/>
            <person name="Barry K.W."/>
            <person name="Bonito G."/>
            <person name="Buee M."/>
            <person name="Carver A."/>
            <person name="Chen C."/>
            <person name="Cichocki N."/>
            <person name="Clum A."/>
            <person name="Culley D."/>
            <person name="Crous P.W."/>
            <person name="Fauchery L."/>
            <person name="Girlanda M."/>
            <person name="Hayes R."/>
            <person name="Keri Z."/>
            <person name="LaButti K."/>
            <person name="Lipzen A."/>
            <person name="Lombard V."/>
            <person name="Magnuson J."/>
            <person name="Maillard F."/>
            <person name="Morin E."/>
            <person name="Murat C."/>
            <person name="Nolan M."/>
            <person name="Ohm R."/>
            <person name="Pangilinan J."/>
            <person name="Pereira M."/>
            <person name="Perotto S."/>
            <person name="Peter M."/>
            <person name="Riley R."/>
            <person name="Sitrit Y."/>
            <person name="Stielow B."/>
            <person name="Szollosi G."/>
            <person name="Zifcakova L."/>
            <person name="Stursova M."/>
            <person name="Spatafora J.W."/>
            <person name="Tedersoo L."/>
            <person name="Vaario L.-M."/>
            <person name="Yamada A."/>
            <person name="Yan M."/>
            <person name="Wang P."/>
            <person name="Xu J."/>
            <person name="Bruns T."/>
            <person name="Baldrian P."/>
            <person name="Vilgalys R."/>
            <person name="Henrissat B."/>
            <person name="Grigoriev I.V."/>
            <person name="Hibbett D."/>
            <person name="Nagy L.G."/>
            <person name="Martin F.M."/>
        </authorList>
    </citation>
    <scope>NUCLEOTIDE SEQUENCE</scope>
    <source>
        <strain evidence="2">BED1</strain>
    </source>
</reference>
<keyword evidence="3" id="KW-1185">Reference proteome</keyword>
<evidence type="ECO:0000313" key="3">
    <source>
        <dbReference type="Proteomes" id="UP001194468"/>
    </source>
</evidence>
<reference evidence="2" key="2">
    <citation type="journal article" date="2020" name="Nat. Commun.">
        <title>Large-scale genome sequencing of mycorrhizal fungi provides insights into the early evolution of symbiotic traits.</title>
        <authorList>
            <person name="Miyauchi S."/>
            <person name="Kiss E."/>
            <person name="Kuo A."/>
            <person name="Drula E."/>
            <person name="Kohler A."/>
            <person name="Sanchez-Garcia M."/>
            <person name="Morin E."/>
            <person name="Andreopoulos B."/>
            <person name="Barry K.W."/>
            <person name="Bonito G."/>
            <person name="Buee M."/>
            <person name="Carver A."/>
            <person name="Chen C."/>
            <person name="Cichocki N."/>
            <person name="Clum A."/>
            <person name="Culley D."/>
            <person name="Crous P.W."/>
            <person name="Fauchery L."/>
            <person name="Girlanda M."/>
            <person name="Hayes R.D."/>
            <person name="Keri Z."/>
            <person name="LaButti K."/>
            <person name="Lipzen A."/>
            <person name="Lombard V."/>
            <person name="Magnuson J."/>
            <person name="Maillard F."/>
            <person name="Murat C."/>
            <person name="Nolan M."/>
            <person name="Ohm R.A."/>
            <person name="Pangilinan J."/>
            <person name="Pereira M.F."/>
            <person name="Perotto S."/>
            <person name="Peter M."/>
            <person name="Pfister S."/>
            <person name="Riley R."/>
            <person name="Sitrit Y."/>
            <person name="Stielow J.B."/>
            <person name="Szollosi G."/>
            <person name="Zifcakova L."/>
            <person name="Stursova M."/>
            <person name="Spatafora J.W."/>
            <person name="Tedersoo L."/>
            <person name="Vaario L.M."/>
            <person name="Yamada A."/>
            <person name="Yan M."/>
            <person name="Wang P."/>
            <person name="Xu J."/>
            <person name="Bruns T."/>
            <person name="Baldrian P."/>
            <person name="Vilgalys R."/>
            <person name="Dunand C."/>
            <person name="Henrissat B."/>
            <person name="Grigoriev I.V."/>
            <person name="Hibbett D."/>
            <person name="Nagy L.G."/>
            <person name="Martin F.M."/>
        </authorList>
    </citation>
    <scope>NUCLEOTIDE SEQUENCE</scope>
    <source>
        <strain evidence="2">BED1</strain>
    </source>
</reference>
<dbReference type="EMBL" id="WHUW01000024">
    <property type="protein sequence ID" value="KAF8435792.1"/>
    <property type="molecule type" value="Genomic_DNA"/>
</dbReference>
<name>A0AAD4GBI7_BOLED</name>
<comment type="caution">
    <text evidence="2">The sequence shown here is derived from an EMBL/GenBank/DDBJ whole genome shotgun (WGS) entry which is preliminary data.</text>
</comment>
<accession>A0AAD4GBI7</accession>
<feature type="transmembrane region" description="Helical" evidence="1">
    <location>
        <begin position="57"/>
        <end position="78"/>
    </location>
</feature>
<evidence type="ECO:0000313" key="2">
    <source>
        <dbReference type="EMBL" id="KAF8435792.1"/>
    </source>
</evidence>